<dbReference type="EMBL" id="BK015410">
    <property type="protein sequence ID" value="DAE05452.1"/>
    <property type="molecule type" value="Genomic_DNA"/>
</dbReference>
<sequence length="167" mass="19442">MENYIKIKPKKDILKLGIMDENGNVIKDNKGNEVCLEFDLADIDLPIKYNKCVTMVNEAKKELKMQIMIIDKKQDHKGKGYLTSNEEAKVRAVKNFYKKMETAMDLFLGDGGTKKYLNGRNPYYEMFDDISESLQPYENKFKLTITDMTNRIKKKYSVTENDVLTDE</sequence>
<evidence type="ECO:0000313" key="1">
    <source>
        <dbReference type="EMBL" id="DAE05452.1"/>
    </source>
</evidence>
<accession>A0A8S5PGY3</accession>
<organism evidence="1">
    <name type="scientific">Siphoviridae sp. ctMkg9</name>
    <dbReference type="NCBI Taxonomy" id="2825463"/>
    <lineage>
        <taxon>Viruses</taxon>
        <taxon>Duplodnaviria</taxon>
        <taxon>Heunggongvirae</taxon>
        <taxon>Uroviricota</taxon>
        <taxon>Caudoviricetes</taxon>
    </lineage>
</organism>
<proteinExistence type="predicted"/>
<reference evidence="1" key="1">
    <citation type="journal article" date="2021" name="Proc. Natl. Acad. Sci. U.S.A.">
        <title>A Catalog of Tens of Thousands of Viruses from Human Metagenomes Reveals Hidden Associations with Chronic Diseases.</title>
        <authorList>
            <person name="Tisza M.J."/>
            <person name="Buck C.B."/>
        </authorList>
    </citation>
    <scope>NUCLEOTIDE SEQUENCE</scope>
    <source>
        <strain evidence="1">CtMkg9</strain>
    </source>
</reference>
<protein>
    <submittedName>
        <fullName evidence="1">Tail assembly chaperone</fullName>
    </submittedName>
</protein>
<name>A0A8S5PGY3_9CAUD</name>